<dbReference type="Proteomes" id="UP001432322">
    <property type="component" value="Unassembled WGS sequence"/>
</dbReference>
<accession>A0AAV5WGK1</accession>
<dbReference type="EMBL" id="BTSY01000005">
    <property type="protein sequence ID" value="GMT29595.1"/>
    <property type="molecule type" value="Genomic_DNA"/>
</dbReference>
<name>A0AAV5WGK1_9BILA</name>
<feature type="compositionally biased region" description="Low complexity" evidence="1">
    <location>
        <begin position="102"/>
        <end position="112"/>
    </location>
</feature>
<dbReference type="AlphaFoldDB" id="A0AAV5WGK1"/>
<feature type="non-terminal residue" evidence="2">
    <location>
        <position position="1"/>
    </location>
</feature>
<protein>
    <submittedName>
        <fullName evidence="2">Uncharacterized protein</fullName>
    </submittedName>
</protein>
<gene>
    <name evidence="2" type="ORF">PFISCL1PPCAC_20892</name>
</gene>
<evidence type="ECO:0000256" key="1">
    <source>
        <dbReference type="SAM" id="MobiDB-lite"/>
    </source>
</evidence>
<organism evidence="2 3">
    <name type="scientific">Pristionchus fissidentatus</name>
    <dbReference type="NCBI Taxonomy" id="1538716"/>
    <lineage>
        <taxon>Eukaryota</taxon>
        <taxon>Metazoa</taxon>
        <taxon>Ecdysozoa</taxon>
        <taxon>Nematoda</taxon>
        <taxon>Chromadorea</taxon>
        <taxon>Rhabditida</taxon>
        <taxon>Rhabditina</taxon>
        <taxon>Diplogasteromorpha</taxon>
        <taxon>Diplogasteroidea</taxon>
        <taxon>Neodiplogasteridae</taxon>
        <taxon>Pristionchus</taxon>
    </lineage>
</organism>
<feature type="region of interest" description="Disordered" evidence="1">
    <location>
        <begin position="94"/>
        <end position="124"/>
    </location>
</feature>
<reference evidence="2" key="1">
    <citation type="submission" date="2023-10" db="EMBL/GenBank/DDBJ databases">
        <title>Genome assembly of Pristionchus species.</title>
        <authorList>
            <person name="Yoshida K."/>
            <person name="Sommer R.J."/>
        </authorList>
    </citation>
    <scope>NUCLEOTIDE SEQUENCE</scope>
    <source>
        <strain evidence="2">RS5133</strain>
    </source>
</reference>
<feature type="non-terminal residue" evidence="2">
    <location>
        <position position="147"/>
    </location>
</feature>
<feature type="compositionally biased region" description="Basic and acidic residues" evidence="1">
    <location>
        <begin position="113"/>
        <end position="124"/>
    </location>
</feature>
<keyword evidence="3" id="KW-1185">Reference proteome</keyword>
<proteinExistence type="predicted"/>
<comment type="caution">
    <text evidence="2">The sequence shown here is derived from an EMBL/GenBank/DDBJ whole genome shotgun (WGS) entry which is preliminary data.</text>
</comment>
<sequence length="147" mass="16487">DIHSTTVSQIPYLLVIFSSVRSQFSLPPPPPSPSTFSSDTTAERVIFTSDDDSLSSTVPRDVTLHLDAMIEDWETGFDRENSCLTDEVRKMMTSHQLGRHLSSSSHKSNSQQNHRDTTRRQRVETHAEFAFAGVVSLESFEDVDSDV</sequence>
<evidence type="ECO:0000313" key="2">
    <source>
        <dbReference type="EMBL" id="GMT29595.1"/>
    </source>
</evidence>
<evidence type="ECO:0000313" key="3">
    <source>
        <dbReference type="Proteomes" id="UP001432322"/>
    </source>
</evidence>